<keyword evidence="3" id="KW-1185">Reference proteome</keyword>
<dbReference type="EMBL" id="JSXC01000036">
    <property type="protein sequence ID" value="KHN50793.1"/>
    <property type="molecule type" value="Genomic_DNA"/>
</dbReference>
<keyword evidence="1" id="KW-0472">Membrane</keyword>
<evidence type="ECO:0000313" key="2">
    <source>
        <dbReference type="EMBL" id="KHN50793.1"/>
    </source>
</evidence>
<protein>
    <submittedName>
        <fullName evidence="2">Uncharacterized protein</fullName>
    </submittedName>
</protein>
<comment type="caution">
    <text evidence="2">The sequence shown here is derived from an EMBL/GenBank/DDBJ whole genome shotgun (WGS) entry which is preliminary data.</text>
</comment>
<sequence length="94" mass="10765">MEQKIATIERLEKELQGKIKLTRWVFLGGFSTTMSALLECYSDPYSNSLYSYSQVFLAVWCFGYGVALLYQQKKLEATSAILHLTARDKVDTEK</sequence>
<evidence type="ECO:0000256" key="1">
    <source>
        <dbReference type="SAM" id="Phobius"/>
    </source>
</evidence>
<evidence type="ECO:0000313" key="3">
    <source>
        <dbReference type="Proteomes" id="UP000053038"/>
    </source>
</evidence>
<feature type="transmembrane region" description="Helical" evidence="1">
    <location>
        <begin position="50"/>
        <end position="70"/>
    </location>
</feature>
<feature type="transmembrane region" description="Helical" evidence="1">
    <location>
        <begin position="21"/>
        <end position="38"/>
    </location>
</feature>
<proteinExistence type="predicted"/>
<accession>A0A7V8IHP8</accession>
<reference evidence="2 3" key="1">
    <citation type="submission" date="2014-10" db="EMBL/GenBank/DDBJ databases">
        <title>Genome sequence of Pectobacterium carotovorum M022.</title>
        <authorList>
            <person name="Chan K.-G."/>
            <person name="Tan W.-S."/>
        </authorList>
    </citation>
    <scope>NUCLEOTIDE SEQUENCE [LARGE SCALE GENOMIC DNA]</scope>
    <source>
        <strain evidence="2 3">M022</strain>
    </source>
</reference>
<dbReference type="Proteomes" id="UP000053038">
    <property type="component" value="Unassembled WGS sequence"/>
</dbReference>
<keyword evidence="1" id="KW-1133">Transmembrane helix</keyword>
<keyword evidence="1" id="KW-0812">Transmembrane</keyword>
<organism evidence="2 3">
    <name type="scientific">Pectobacterium fontis</name>
    <dbReference type="NCBI Taxonomy" id="2558042"/>
    <lineage>
        <taxon>Bacteria</taxon>
        <taxon>Pseudomonadati</taxon>
        <taxon>Pseudomonadota</taxon>
        <taxon>Gammaproteobacteria</taxon>
        <taxon>Enterobacterales</taxon>
        <taxon>Pectobacteriaceae</taxon>
        <taxon>Pectobacterium</taxon>
    </lineage>
</organism>
<name>A0A7V8IHP8_9GAMM</name>
<gene>
    <name evidence="2" type="ORF">OI69_13370</name>
</gene>
<dbReference type="OrthoDB" id="6424390at2"/>
<dbReference type="AlphaFoldDB" id="A0A7V8IHP8"/>